<name>D9ZF14_9ZZZZ</name>
<feature type="domain" description="HTH cro/C1-type" evidence="3">
    <location>
        <begin position="15"/>
        <end position="69"/>
    </location>
</feature>
<dbReference type="AlphaFoldDB" id="D9ZF14"/>
<dbReference type="PANTHER" id="PTHR46558:SF4">
    <property type="entry name" value="DNA-BIDING PHAGE PROTEIN"/>
    <property type="match status" value="1"/>
</dbReference>
<dbReference type="Gene3D" id="1.10.260.40">
    <property type="entry name" value="lambda repressor-like DNA-binding domains"/>
    <property type="match status" value="1"/>
</dbReference>
<dbReference type="InterPro" id="IPR001387">
    <property type="entry name" value="Cro/C1-type_HTH"/>
</dbReference>
<dbReference type="PANTHER" id="PTHR46558">
    <property type="entry name" value="TRACRIPTIONAL REGULATORY PROTEIN-RELATED-RELATED"/>
    <property type="match status" value="1"/>
</dbReference>
<protein>
    <recommendedName>
        <fullName evidence="3">HTH cro/C1-type domain-containing protein</fullName>
    </recommendedName>
</protein>
<dbReference type="CDD" id="cd00093">
    <property type="entry name" value="HTH_XRE"/>
    <property type="match status" value="1"/>
</dbReference>
<proteinExistence type="predicted"/>
<dbReference type="PROSITE" id="PS50943">
    <property type="entry name" value="HTH_CROC1"/>
    <property type="match status" value="1"/>
</dbReference>
<feature type="coiled-coil region" evidence="2">
    <location>
        <begin position="8"/>
        <end position="35"/>
    </location>
</feature>
<dbReference type="GO" id="GO:0003677">
    <property type="term" value="F:DNA binding"/>
    <property type="evidence" value="ECO:0007669"/>
    <property type="project" value="UniProtKB-KW"/>
</dbReference>
<reference evidence="4" key="1">
    <citation type="journal article" date="2010" name="Genome Res.">
        <title>Functional metagenomics to mine the human gut microbiome for dietary fiber catabolic enzymes.</title>
        <authorList>
            <person name="Tasse L."/>
            <person name="Bercovici J."/>
            <person name="Pizzut-Serin S."/>
            <person name="Robe P."/>
            <person name="Tap J."/>
            <person name="Klopp C."/>
            <person name="Cantarel B.L."/>
            <person name="Coutinho P.M."/>
            <person name="Henrissat B."/>
            <person name="Leclerc M."/>
            <person name="Dore J."/>
            <person name="Monsan P."/>
            <person name="Remaud-Simeon M."/>
            <person name="Potocki-Veronese G."/>
        </authorList>
    </citation>
    <scope>NUCLEOTIDE SEQUENCE</scope>
</reference>
<sequence>MIMPIDDLTALGQKMREARKNKELTQQELSDLSHVSVKQIANIEKGKMNPSHLILRALAKVLHISLDTLINPDVSLEDEGVNQMKMLYSSCPPEMRDTLLHHTQETVKELTELSKNLKRIEPVSEI</sequence>
<evidence type="ECO:0000259" key="3">
    <source>
        <dbReference type="PROSITE" id="PS50943"/>
    </source>
</evidence>
<dbReference type="EMBL" id="GU942950">
    <property type="protein sequence ID" value="ADD61918.1"/>
    <property type="molecule type" value="Genomic_DNA"/>
</dbReference>
<keyword evidence="2" id="KW-0175">Coiled coil</keyword>
<evidence type="ECO:0000256" key="1">
    <source>
        <dbReference type="ARBA" id="ARBA00023125"/>
    </source>
</evidence>
<dbReference type="Pfam" id="PF01381">
    <property type="entry name" value="HTH_3"/>
    <property type="match status" value="1"/>
</dbReference>
<dbReference type="SUPFAM" id="SSF47413">
    <property type="entry name" value="lambda repressor-like DNA-binding domains"/>
    <property type="match status" value="1"/>
</dbReference>
<organism evidence="4">
    <name type="scientific">uncultured organism</name>
    <dbReference type="NCBI Taxonomy" id="155900"/>
    <lineage>
        <taxon>unclassified sequences</taxon>
        <taxon>environmental samples</taxon>
    </lineage>
</organism>
<evidence type="ECO:0000256" key="2">
    <source>
        <dbReference type="SAM" id="Coils"/>
    </source>
</evidence>
<keyword evidence="1" id="KW-0238">DNA-binding</keyword>
<dbReference type="SMART" id="SM00530">
    <property type="entry name" value="HTH_XRE"/>
    <property type="match status" value="1"/>
</dbReference>
<dbReference type="InterPro" id="IPR010982">
    <property type="entry name" value="Lambda_DNA-bd_dom_sf"/>
</dbReference>
<evidence type="ECO:0000313" key="4">
    <source>
        <dbReference type="EMBL" id="ADD61918.1"/>
    </source>
</evidence>
<accession>D9ZF14</accession>